<dbReference type="InterPro" id="IPR057326">
    <property type="entry name" value="KR_dom"/>
</dbReference>
<evidence type="ECO:0000313" key="6">
    <source>
        <dbReference type="Proteomes" id="UP000292347"/>
    </source>
</evidence>
<gene>
    <name evidence="5" type="ORF">EO081_05200</name>
</gene>
<evidence type="ECO:0000256" key="1">
    <source>
        <dbReference type="ARBA" id="ARBA00006484"/>
    </source>
</evidence>
<evidence type="ECO:0000256" key="3">
    <source>
        <dbReference type="ARBA" id="ARBA00023027"/>
    </source>
</evidence>
<dbReference type="PANTHER" id="PTHR24321:SF8">
    <property type="entry name" value="ESTRADIOL 17-BETA-DEHYDROGENASE 8-RELATED"/>
    <property type="match status" value="1"/>
</dbReference>
<organism evidence="5 6">
    <name type="scientific">Sphingomonas desiccabilis</name>
    <dbReference type="NCBI Taxonomy" id="429134"/>
    <lineage>
        <taxon>Bacteria</taxon>
        <taxon>Pseudomonadati</taxon>
        <taxon>Pseudomonadota</taxon>
        <taxon>Alphaproteobacteria</taxon>
        <taxon>Sphingomonadales</taxon>
        <taxon>Sphingomonadaceae</taxon>
        <taxon>Sphingomonas</taxon>
    </lineage>
</organism>
<dbReference type="GO" id="GO:0016491">
    <property type="term" value="F:oxidoreductase activity"/>
    <property type="evidence" value="ECO:0007669"/>
    <property type="project" value="UniProtKB-KW"/>
</dbReference>
<dbReference type="InterPro" id="IPR020904">
    <property type="entry name" value="Sc_DH/Rdtase_CS"/>
</dbReference>
<keyword evidence="3" id="KW-0520">NAD</keyword>
<dbReference type="FunFam" id="3.40.50.720:FF:000084">
    <property type="entry name" value="Short-chain dehydrogenase reductase"/>
    <property type="match status" value="1"/>
</dbReference>
<evidence type="ECO:0000256" key="2">
    <source>
        <dbReference type="ARBA" id="ARBA00023002"/>
    </source>
</evidence>
<dbReference type="RefSeq" id="WP_129340824.1">
    <property type="nucleotide sequence ID" value="NZ_JACIDD010000001.1"/>
</dbReference>
<comment type="similarity">
    <text evidence="1">Belongs to the short-chain dehydrogenases/reductases (SDR) family.</text>
</comment>
<dbReference type="OrthoDB" id="9812986at2"/>
<proteinExistence type="inferred from homology"/>
<dbReference type="Proteomes" id="UP000292347">
    <property type="component" value="Unassembled WGS sequence"/>
</dbReference>
<dbReference type="Gene3D" id="3.40.50.720">
    <property type="entry name" value="NAD(P)-binding Rossmann-like Domain"/>
    <property type="match status" value="1"/>
</dbReference>
<keyword evidence="2" id="KW-0560">Oxidoreductase</keyword>
<protein>
    <submittedName>
        <fullName evidence="5">SDR family oxidoreductase</fullName>
    </submittedName>
</protein>
<dbReference type="AlphaFoldDB" id="A0A4Q2IWP5"/>
<dbReference type="SMART" id="SM00822">
    <property type="entry name" value="PKS_KR"/>
    <property type="match status" value="1"/>
</dbReference>
<accession>A0A4Q2IWP5</accession>
<dbReference type="NCBIfam" id="NF005559">
    <property type="entry name" value="PRK07231.1"/>
    <property type="match status" value="1"/>
</dbReference>
<feature type="domain" description="Ketoreductase" evidence="4">
    <location>
        <begin position="10"/>
        <end position="179"/>
    </location>
</feature>
<dbReference type="Pfam" id="PF13561">
    <property type="entry name" value="adh_short_C2"/>
    <property type="match status" value="1"/>
</dbReference>
<sequence length="255" mass="26594">MTDARSFEDKVAIITGAAGAIGLETAVLMAERGAKIVAVDIPGADFGPLRERIAADALAIVEADVSNEASVRNYVEEAKRAFGGRIDVFFNNAGIEGPVKPIGDYPFDAFKKVFAVNVDGVFLGLKYVLPVMLEQGAGAIVNSSSVAGLSGSPGTSAYNASKHAVLGLTRVAAMEVADKNIRVNCINPGPIHSRMMDSLDEGSKGSEAERAKALPARRYGRAEEVAQLVAFLASDAAGYINGAYHAIDGGLHASR</sequence>
<dbReference type="EMBL" id="SDPT01000001">
    <property type="protein sequence ID" value="RXZ35045.1"/>
    <property type="molecule type" value="Genomic_DNA"/>
</dbReference>
<comment type="caution">
    <text evidence="5">The sequence shown here is derived from an EMBL/GenBank/DDBJ whole genome shotgun (WGS) entry which is preliminary data.</text>
</comment>
<dbReference type="PRINTS" id="PR00080">
    <property type="entry name" value="SDRFAMILY"/>
</dbReference>
<dbReference type="InterPro" id="IPR002347">
    <property type="entry name" value="SDR_fam"/>
</dbReference>
<dbReference type="PRINTS" id="PR00081">
    <property type="entry name" value="GDHRDH"/>
</dbReference>
<evidence type="ECO:0000313" key="5">
    <source>
        <dbReference type="EMBL" id="RXZ35045.1"/>
    </source>
</evidence>
<dbReference type="InterPro" id="IPR036291">
    <property type="entry name" value="NAD(P)-bd_dom_sf"/>
</dbReference>
<keyword evidence="6" id="KW-1185">Reference proteome</keyword>
<dbReference type="PANTHER" id="PTHR24321">
    <property type="entry name" value="DEHYDROGENASES, SHORT CHAIN"/>
    <property type="match status" value="1"/>
</dbReference>
<dbReference type="PROSITE" id="PS00061">
    <property type="entry name" value="ADH_SHORT"/>
    <property type="match status" value="1"/>
</dbReference>
<evidence type="ECO:0000259" key="4">
    <source>
        <dbReference type="SMART" id="SM00822"/>
    </source>
</evidence>
<name>A0A4Q2IWP5_9SPHN</name>
<reference evidence="5 6" key="1">
    <citation type="submission" date="2019-01" db="EMBL/GenBank/DDBJ databases">
        <title>Sphingomonas mucosissima sp. nov. and Sphingomonas desiccabilis sp. nov., from biological soil crusts in the Colorado Plateau, USA.</title>
        <authorList>
            <person name="Zhu D."/>
        </authorList>
    </citation>
    <scope>NUCLEOTIDE SEQUENCE [LARGE SCALE GENOMIC DNA]</scope>
    <source>
        <strain evidence="5 6">CP1D</strain>
    </source>
</reference>
<dbReference type="SUPFAM" id="SSF51735">
    <property type="entry name" value="NAD(P)-binding Rossmann-fold domains"/>
    <property type="match status" value="1"/>
</dbReference>